<sequence length="69" mass="7520">MFISSRTSTLAVLATVLNLFAALYFVVTTGDDRLAAMQLHIVAEIEFLVLISWLLTKLLNLDPKPATAG</sequence>
<dbReference type="EMBL" id="OFSP01000078">
    <property type="protein sequence ID" value="SOY77578.1"/>
    <property type="molecule type" value="Genomic_DNA"/>
</dbReference>
<protein>
    <submittedName>
        <fullName evidence="2">Lipoprotein</fullName>
    </submittedName>
</protein>
<reference evidence="3" key="1">
    <citation type="submission" date="2018-01" db="EMBL/GenBank/DDBJ databases">
        <authorList>
            <person name="Gaut B.S."/>
            <person name="Morton B.R."/>
            <person name="Clegg M.T."/>
            <person name="Duvall M.R."/>
        </authorList>
    </citation>
    <scope>NUCLEOTIDE SEQUENCE [LARGE SCALE GENOMIC DNA]</scope>
</reference>
<feature type="transmembrane region" description="Helical" evidence="1">
    <location>
        <begin position="37"/>
        <end position="55"/>
    </location>
</feature>
<keyword evidence="2" id="KW-0449">Lipoprotein</keyword>
<evidence type="ECO:0000313" key="3">
    <source>
        <dbReference type="Proteomes" id="UP000256297"/>
    </source>
</evidence>
<dbReference type="RefSeq" id="WP_116342863.1">
    <property type="nucleotide sequence ID" value="NZ_OFSP01000078.1"/>
</dbReference>
<dbReference type="AlphaFoldDB" id="A0A375CQZ6"/>
<keyword evidence="1" id="KW-0812">Transmembrane</keyword>
<keyword evidence="1" id="KW-0472">Membrane</keyword>
<comment type="caution">
    <text evidence="2">The sequence shown here is derived from an EMBL/GenBank/DDBJ whole genome shotgun (WGS) entry which is preliminary data.</text>
</comment>
<proteinExistence type="predicted"/>
<gene>
    <name evidence="2" type="ORF">CBM2589_U10092</name>
</gene>
<evidence type="ECO:0000313" key="2">
    <source>
        <dbReference type="EMBL" id="SOY77578.1"/>
    </source>
</evidence>
<keyword evidence="1" id="KW-1133">Transmembrane helix</keyword>
<organism evidence="2 3">
    <name type="scientific">Cupriavidus taiwanensis</name>
    <dbReference type="NCBI Taxonomy" id="164546"/>
    <lineage>
        <taxon>Bacteria</taxon>
        <taxon>Pseudomonadati</taxon>
        <taxon>Pseudomonadota</taxon>
        <taxon>Betaproteobacteria</taxon>
        <taxon>Burkholderiales</taxon>
        <taxon>Burkholderiaceae</taxon>
        <taxon>Cupriavidus</taxon>
    </lineage>
</organism>
<name>A0A375CQZ6_9BURK</name>
<evidence type="ECO:0000256" key="1">
    <source>
        <dbReference type="SAM" id="Phobius"/>
    </source>
</evidence>
<accession>A0A375CQZ6</accession>
<dbReference type="Proteomes" id="UP000256297">
    <property type="component" value="Unassembled WGS sequence"/>
</dbReference>